<evidence type="ECO:0000256" key="4">
    <source>
        <dbReference type="ARBA" id="ARBA00022729"/>
    </source>
</evidence>
<keyword evidence="3 6" id="KW-0964">Secreted</keyword>
<dbReference type="PROSITE" id="PS50843">
    <property type="entry name" value="EXPANSIN_CBD"/>
    <property type="match status" value="1"/>
</dbReference>
<evidence type="ECO:0000256" key="5">
    <source>
        <dbReference type="ARBA" id="ARBA00023136"/>
    </source>
</evidence>
<dbReference type="Gene3D" id="2.60.40.760">
    <property type="entry name" value="Expansin, cellulose-binding-like domain"/>
    <property type="match status" value="1"/>
</dbReference>
<evidence type="ECO:0000313" key="10">
    <source>
        <dbReference type="EMBL" id="KAG0563291.1"/>
    </source>
</evidence>
<dbReference type="PROSITE" id="PS50842">
    <property type="entry name" value="EXPANSIN_EG45"/>
    <property type="match status" value="1"/>
</dbReference>
<dbReference type="Proteomes" id="UP000822688">
    <property type="component" value="Chromosome 8"/>
</dbReference>
<evidence type="ECO:0000256" key="7">
    <source>
        <dbReference type="SAM" id="SignalP"/>
    </source>
</evidence>
<dbReference type="InterPro" id="IPR007117">
    <property type="entry name" value="Expansin_CBD"/>
</dbReference>
<comment type="function">
    <text evidence="6">Causes loosening and extension of plant cell walls by disrupting non-covalent bonding between cellulose microfibrils and matrix glucans. No enzymatic activity has been found.</text>
</comment>
<dbReference type="InterPro" id="IPR002963">
    <property type="entry name" value="Expansin"/>
</dbReference>
<dbReference type="Pfam" id="PF03330">
    <property type="entry name" value="DPBB_1"/>
    <property type="match status" value="1"/>
</dbReference>
<keyword evidence="6" id="KW-0961">Cell wall biogenesis/degradation</keyword>
<keyword evidence="4 7" id="KW-0732">Signal</keyword>
<feature type="domain" description="Expansin-like CBD" evidence="9">
    <location>
        <begin position="184"/>
        <end position="262"/>
    </location>
</feature>
<name>A0A8T0GU91_CERPU</name>
<dbReference type="SUPFAM" id="SSF50685">
    <property type="entry name" value="Barwin-like endoglucanases"/>
    <property type="match status" value="1"/>
</dbReference>
<dbReference type="GO" id="GO:0009664">
    <property type="term" value="P:plant-type cell wall organization"/>
    <property type="evidence" value="ECO:0007669"/>
    <property type="project" value="InterPro"/>
</dbReference>
<dbReference type="GO" id="GO:0005576">
    <property type="term" value="C:extracellular region"/>
    <property type="evidence" value="ECO:0007669"/>
    <property type="project" value="InterPro"/>
</dbReference>
<dbReference type="InterPro" id="IPR007118">
    <property type="entry name" value="Expan_Lol_pI"/>
</dbReference>
<proteinExistence type="inferred from homology"/>
<keyword evidence="5" id="KW-0472">Membrane</keyword>
<dbReference type="GO" id="GO:0016020">
    <property type="term" value="C:membrane"/>
    <property type="evidence" value="ECO:0007669"/>
    <property type="project" value="UniProtKB-SubCell"/>
</dbReference>
<dbReference type="SUPFAM" id="SSF49590">
    <property type="entry name" value="PHL pollen allergen"/>
    <property type="match status" value="1"/>
</dbReference>
<dbReference type="Gene3D" id="2.40.40.10">
    <property type="entry name" value="RlpA-like domain"/>
    <property type="match status" value="1"/>
</dbReference>
<evidence type="ECO:0000256" key="2">
    <source>
        <dbReference type="ARBA" id="ARBA00022512"/>
    </source>
</evidence>
<comment type="similarity">
    <text evidence="1 6">Belongs to the expansin family. Expansin A subfamily.</text>
</comment>
<dbReference type="SMART" id="SM00837">
    <property type="entry name" value="DPBB_1"/>
    <property type="match status" value="1"/>
</dbReference>
<feature type="domain" description="Expansin-like EG45" evidence="8">
    <location>
        <begin position="62"/>
        <end position="174"/>
    </location>
</feature>
<gene>
    <name evidence="10" type="ORF">KC19_8G019200</name>
</gene>
<keyword evidence="2 6" id="KW-0134">Cell wall</keyword>
<feature type="chain" id="PRO_5035802494" description="Expansin" evidence="7">
    <location>
        <begin position="38"/>
        <end position="266"/>
    </location>
</feature>
<evidence type="ECO:0000259" key="8">
    <source>
        <dbReference type="PROSITE" id="PS50842"/>
    </source>
</evidence>
<keyword evidence="11" id="KW-1185">Reference proteome</keyword>
<dbReference type="InterPro" id="IPR009009">
    <property type="entry name" value="RlpA-like_DPBB"/>
</dbReference>
<evidence type="ECO:0000256" key="6">
    <source>
        <dbReference type="RuleBase" id="RU365023"/>
    </source>
</evidence>
<dbReference type="InterPro" id="IPR036749">
    <property type="entry name" value="Expansin_CBD_sf"/>
</dbReference>
<dbReference type="CDD" id="cd22274">
    <property type="entry name" value="DPBB_EXPA_N"/>
    <property type="match status" value="1"/>
</dbReference>
<comment type="caution">
    <text evidence="10">The sequence shown here is derived from an EMBL/GenBank/DDBJ whole genome shotgun (WGS) entry which is preliminary data.</text>
</comment>
<dbReference type="EMBL" id="CM026429">
    <property type="protein sequence ID" value="KAG0563291.1"/>
    <property type="molecule type" value="Genomic_DNA"/>
</dbReference>
<protein>
    <recommendedName>
        <fullName evidence="6">Expansin</fullName>
    </recommendedName>
</protein>
<organism evidence="10 11">
    <name type="scientific">Ceratodon purpureus</name>
    <name type="common">Fire moss</name>
    <name type="synonym">Dicranum purpureum</name>
    <dbReference type="NCBI Taxonomy" id="3225"/>
    <lineage>
        <taxon>Eukaryota</taxon>
        <taxon>Viridiplantae</taxon>
        <taxon>Streptophyta</taxon>
        <taxon>Embryophyta</taxon>
        <taxon>Bryophyta</taxon>
        <taxon>Bryophytina</taxon>
        <taxon>Bryopsida</taxon>
        <taxon>Dicranidae</taxon>
        <taxon>Pseudoditrichales</taxon>
        <taxon>Ditrichaceae</taxon>
        <taxon>Ceratodon</taxon>
    </lineage>
</organism>
<dbReference type="Pfam" id="PF01357">
    <property type="entry name" value="Expansin_C"/>
    <property type="match status" value="1"/>
</dbReference>
<accession>A0A8T0GU91</accession>
<dbReference type="PRINTS" id="PR01225">
    <property type="entry name" value="EXPANSNFAMLY"/>
</dbReference>
<evidence type="ECO:0000259" key="9">
    <source>
        <dbReference type="PROSITE" id="PS50843"/>
    </source>
</evidence>
<evidence type="ECO:0000256" key="3">
    <source>
        <dbReference type="ARBA" id="ARBA00022525"/>
    </source>
</evidence>
<comment type="subcellular location">
    <subcellularLocation>
        <location evidence="6">Secreted</location>
        <location evidence="6">Cell wall</location>
    </subcellularLocation>
    <subcellularLocation>
        <location evidence="6">Membrane</location>
        <topology evidence="6">Peripheral membrane protein</topology>
    </subcellularLocation>
</comment>
<feature type="signal peptide" evidence="7">
    <location>
        <begin position="1"/>
        <end position="37"/>
    </location>
</feature>
<dbReference type="PRINTS" id="PR01226">
    <property type="entry name" value="EXPANSIN"/>
</dbReference>
<dbReference type="InterPro" id="IPR036908">
    <property type="entry name" value="RlpA-like_sf"/>
</dbReference>
<dbReference type="PANTHER" id="PTHR31867">
    <property type="entry name" value="EXPANSIN-A15"/>
    <property type="match status" value="1"/>
</dbReference>
<evidence type="ECO:0000256" key="1">
    <source>
        <dbReference type="ARBA" id="ARBA00005392"/>
    </source>
</evidence>
<evidence type="ECO:0000313" key="11">
    <source>
        <dbReference type="Proteomes" id="UP000822688"/>
    </source>
</evidence>
<reference evidence="10" key="1">
    <citation type="submission" date="2020-06" db="EMBL/GenBank/DDBJ databases">
        <title>WGS assembly of Ceratodon purpureus strain R40.</title>
        <authorList>
            <person name="Carey S.B."/>
            <person name="Jenkins J."/>
            <person name="Shu S."/>
            <person name="Lovell J.T."/>
            <person name="Sreedasyam A."/>
            <person name="Maumus F."/>
            <person name="Tiley G.P."/>
            <person name="Fernandez-Pozo N."/>
            <person name="Barry K."/>
            <person name="Chen C."/>
            <person name="Wang M."/>
            <person name="Lipzen A."/>
            <person name="Daum C."/>
            <person name="Saski C.A."/>
            <person name="Payton A.C."/>
            <person name="Mcbreen J.C."/>
            <person name="Conrad R.E."/>
            <person name="Kollar L.M."/>
            <person name="Olsson S."/>
            <person name="Huttunen S."/>
            <person name="Landis J.B."/>
            <person name="Wickett N.J."/>
            <person name="Johnson M.G."/>
            <person name="Rensing S.A."/>
            <person name="Grimwood J."/>
            <person name="Schmutz J."/>
            <person name="Mcdaniel S.F."/>
        </authorList>
    </citation>
    <scope>NUCLEOTIDE SEQUENCE</scope>
    <source>
        <strain evidence="10">R40</strain>
    </source>
</reference>
<dbReference type="AlphaFoldDB" id="A0A8T0GU91"/>
<sequence>MVVWHAMQGLKIMKMGAASGLCVAVLVLMSLSGSVLGAGYSAWRTDGHITFYGSPNGGGTQAGACGYQNTYALGYGSMTAALSTALFQGGAACGGCFEIKCIPPRSGKNWCFSYAKSIIVTATNLCPPGSTGGWCNPPRAHFDLPMPAFLTLAQKTGGVAPVAFRRVRCLKKGGVRFTVGGNPYFLMVLISNVGGVGDIRSVKIKGSYTNWIPMYRNWGSLWTVRSKITGALSFLITLSDGSTLPCTNAVQANFRFGQTWEARANL</sequence>
<dbReference type="InterPro" id="IPR007112">
    <property type="entry name" value="Expansin/allergen_DPBB_dom"/>
</dbReference>